<dbReference type="GO" id="GO:0003677">
    <property type="term" value="F:DNA binding"/>
    <property type="evidence" value="ECO:0007669"/>
    <property type="project" value="InterPro"/>
</dbReference>
<feature type="compositionally biased region" description="Acidic residues" evidence="2">
    <location>
        <begin position="415"/>
        <end position="427"/>
    </location>
</feature>
<feature type="region of interest" description="Disordered" evidence="2">
    <location>
        <begin position="493"/>
        <end position="557"/>
    </location>
</feature>
<organism evidence="4 5">
    <name type="scientific">Tetrapyrgos nigripes</name>
    <dbReference type="NCBI Taxonomy" id="182062"/>
    <lineage>
        <taxon>Eukaryota</taxon>
        <taxon>Fungi</taxon>
        <taxon>Dikarya</taxon>
        <taxon>Basidiomycota</taxon>
        <taxon>Agaricomycotina</taxon>
        <taxon>Agaricomycetes</taxon>
        <taxon>Agaricomycetidae</taxon>
        <taxon>Agaricales</taxon>
        <taxon>Marasmiineae</taxon>
        <taxon>Marasmiaceae</taxon>
        <taxon>Tetrapyrgos</taxon>
    </lineage>
</organism>
<accession>A0A8H5CPC5</accession>
<feature type="compositionally biased region" description="Low complexity" evidence="2">
    <location>
        <begin position="313"/>
        <end position="346"/>
    </location>
</feature>
<dbReference type="InterPro" id="IPR036388">
    <property type="entry name" value="WH-like_DNA-bd_sf"/>
</dbReference>
<name>A0A8H5CPC5_9AGAR</name>
<feature type="region of interest" description="Disordered" evidence="2">
    <location>
        <begin position="183"/>
        <end position="256"/>
    </location>
</feature>
<protein>
    <recommendedName>
        <fullName evidence="1">Histone H1</fullName>
    </recommendedName>
</protein>
<feature type="compositionally biased region" description="Low complexity" evidence="2">
    <location>
        <begin position="375"/>
        <end position="386"/>
    </location>
</feature>
<feature type="region of interest" description="Disordered" evidence="2">
    <location>
        <begin position="413"/>
        <end position="451"/>
    </location>
</feature>
<dbReference type="AlphaFoldDB" id="A0A8H5CPC5"/>
<proteinExistence type="predicted"/>
<evidence type="ECO:0000313" key="5">
    <source>
        <dbReference type="Proteomes" id="UP000559256"/>
    </source>
</evidence>
<feature type="compositionally biased region" description="Polar residues" evidence="2">
    <location>
        <begin position="215"/>
        <end position="230"/>
    </location>
</feature>
<feature type="compositionally biased region" description="Polar residues" evidence="2">
    <location>
        <begin position="351"/>
        <end position="363"/>
    </location>
</feature>
<dbReference type="SUPFAM" id="SSF46785">
    <property type="entry name" value="Winged helix' DNA-binding domain"/>
    <property type="match status" value="1"/>
</dbReference>
<dbReference type="InterPro" id="IPR005818">
    <property type="entry name" value="Histone_H1/H5_H15"/>
</dbReference>
<feature type="compositionally biased region" description="Pro residues" evidence="2">
    <location>
        <begin position="183"/>
        <end position="214"/>
    </location>
</feature>
<evidence type="ECO:0000313" key="4">
    <source>
        <dbReference type="EMBL" id="KAF5345512.1"/>
    </source>
</evidence>
<dbReference type="GO" id="GO:0000786">
    <property type="term" value="C:nucleosome"/>
    <property type="evidence" value="ECO:0007669"/>
    <property type="project" value="InterPro"/>
</dbReference>
<feature type="region of interest" description="Disordered" evidence="2">
    <location>
        <begin position="76"/>
        <end position="157"/>
    </location>
</feature>
<evidence type="ECO:0000259" key="3">
    <source>
        <dbReference type="PROSITE" id="PS51504"/>
    </source>
</evidence>
<dbReference type="GO" id="GO:0006334">
    <property type="term" value="P:nucleosome assembly"/>
    <property type="evidence" value="ECO:0007669"/>
    <property type="project" value="InterPro"/>
</dbReference>
<comment type="caution">
    <text evidence="4">The sequence shown here is derived from an EMBL/GenBank/DDBJ whole genome shotgun (WGS) entry which is preliminary data.</text>
</comment>
<feature type="region of interest" description="Disordered" evidence="2">
    <location>
        <begin position="288"/>
        <end position="398"/>
    </location>
</feature>
<sequence>MQAGPSSYSHSYHQLHQAQQALASAADHELKRRYLTLLPPPQVIDICLNLDFHVPLYAKTSVWPMDLNAAIGALQKTRESSSTDASKNEQPTGGIPVMDSLAAPTDGSSSSQLSNDDQPSGSKKSESTPVPSILQPPATTPTPAIHQPPPVMGYPHHRYGYPPQPAYPHTPYYPPNGWPYMPYPPPPPHAAPYHHPPPPPVPGYSPPPPPPPPSASSTTNSLPRQPQDTPSAAMDDLPSYEDMIVEALNDGVQDPEGLVPKDLYTWMEAHYPVQSNFRASASQALQKALRKGRVKKNTESGKYSLNPEWKGGPTVRRPTRRPQTLNAPPASSPSSRSQPRAARVPALSKAVTGQLSAQTTFSSKRLPEHGVPGQASSSNAEASSSNTQEDPGDLGDAYEAARHILKTINFGAILDGDDGDVAGDDGPAETGPSAANAAAPVVSSGGQHSVSGKIVSAKRPVLYPPPSYNDTERSIRAELQAHLALLAAQLSEMSQEASAPEEVIAPPNSDGAQGHTDRQMVSRQSMDVVEEPDQTPEVVPMTDLGNSDDEEMDEVVC</sequence>
<feature type="compositionally biased region" description="Polar residues" evidence="2">
    <location>
        <begin position="106"/>
        <end position="130"/>
    </location>
</feature>
<dbReference type="Proteomes" id="UP000559256">
    <property type="component" value="Unassembled WGS sequence"/>
</dbReference>
<keyword evidence="5" id="KW-1185">Reference proteome</keyword>
<feature type="compositionally biased region" description="Low complexity" evidence="2">
    <location>
        <begin position="428"/>
        <end position="451"/>
    </location>
</feature>
<dbReference type="PROSITE" id="PS51504">
    <property type="entry name" value="H15"/>
    <property type="match status" value="1"/>
</dbReference>
<evidence type="ECO:0000256" key="1">
    <source>
        <dbReference type="ARBA" id="ARBA00020833"/>
    </source>
</evidence>
<feature type="domain" description="H15" evidence="3">
    <location>
        <begin position="236"/>
        <end position="307"/>
    </location>
</feature>
<feature type="compositionally biased region" description="Polar residues" evidence="2">
    <location>
        <begin position="82"/>
        <end position="91"/>
    </location>
</feature>
<dbReference type="EMBL" id="JAACJM010000111">
    <property type="protein sequence ID" value="KAF5345512.1"/>
    <property type="molecule type" value="Genomic_DNA"/>
</dbReference>
<evidence type="ECO:0000256" key="2">
    <source>
        <dbReference type="SAM" id="MobiDB-lite"/>
    </source>
</evidence>
<dbReference type="InterPro" id="IPR036390">
    <property type="entry name" value="WH_DNA-bd_sf"/>
</dbReference>
<gene>
    <name evidence="4" type="ORF">D9758_012034</name>
</gene>
<dbReference type="Gene3D" id="1.10.10.10">
    <property type="entry name" value="Winged helix-like DNA-binding domain superfamily/Winged helix DNA-binding domain"/>
    <property type="match status" value="1"/>
</dbReference>
<reference evidence="4 5" key="1">
    <citation type="journal article" date="2020" name="ISME J.">
        <title>Uncovering the hidden diversity of litter-decomposition mechanisms in mushroom-forming fungi.</title>
        <authorList>
            <person name="Floudas D."/>
            <person name="Bentzer J."/>
            <person name="Ahren D."/>
            <person name="Johansson T."/>
            <person name="Persson P."/>
            <person name="Tunlid A."/>
        </authorList>
    </citation>
    <scope>NUCLEOTIDE SEQUENCE [LARGE SCALE GENOMIC DNA]</scope>
    <source>
        <strain evidence="4 5">CBS 291.85</strain>
    </source>
</reference>
<feature type="compositionally biased region" description="Acidic residues" evidence="2">
    <location>
        <begin position="546"/>
        <end position="557"/>
    </location>
</feature>
<dbReference type="OrthoDB" id="5863171at2759"/>